<feature type="domain" description="Rhodopsin" evidence="8">
    <location>
        <begin position="42"/>
        <end position="173"/>
    </location>
</feature>
<sequence length="357" mass="39509">MQEGQEAVHRWHVRAIQQGTKQASMFAVAIPFIFITSIVIGLRLYVRLSLVQAGLGIDDLLMLAGTIFAIGLSVANMIFADIPPGNLVPLLKANYATRLLYLVALCFVKFSILVFYTRLDPRKLTRIAVYFLMLNVAGLSIATFFILTFVCSPPSLFWDPQGQAAGAGKCMEHSLQQMPLRQKAALIALLGVGFIALAAGCVRYYYVLFLAHENDLWYYMADSLNWCSIEIYAAIICGSASTFKALLKTYLPRLWGSSRRGGSNTPRHQHNQSGSGQFAMKPYRLSPQKSNTHRKYGISGITTVEYGSQEAIVPEPKVVGAHTQSNDGITMGKEVTVERLPSHGHRWESVNNRQLCG</sequence>
<evidence type="ECO:0000256" key="4">
    <source>
        <dbReference type="ARBA" id="ARBA00023136"/>
    </source>
</evidence>
<feature type="transmembrane region" description="Helical" evidence="7">
    <location>
        <begin position="128"/>
        <end position="150"/>
    </location>
</feature>
<evidence type="ECO:0000256" key="5">
    <source>
        <dbReference type="ARBA" id="ARBA00038359"/>
    </source>
</evidence>
<feature type="domain" description="Rhodopsin" evidence="8">
    <location>
        <begin position="177"/>
        <end position="248"/>
    </location>
</feature>
<evidence type="ECO:0000256" key="7">
    <source>
        <dbReference type="SAM" id="Phobius"/>
    </source>
</evidence>
<reference evidence="9" key="1">
    <citation type="journal article" date="2020" name="Stud. Mycol.">
        <title>101 Dothideomycetes genomes: a test case for predicting lifestyles and emergence of pathogens.</title>
        <authorList>
            <person name="Haridas S."/>
            <person name="Albert R."/>
            <person name="Binder M."/>
            <person name="Bloem J."/>
            <person name="Labutti K."/>
            <person name="Salamov A."/>
            <person name="Andreopoulos B."/>
            <person name="Baker S."/>
            <person name="Barry K."/>
            <person name="Bills G."/>
            <person name="Bluhm B."/>
            <person name="Cannon C."/>
            <person name="Castanera R."/>
            <person name="Culley D."/>
            <person name="Daum C."/>
            <person name="Ezra D."/>
            <person name="Gonzalez J."/>
            <person name="Henrissat B."/>
            <person name="Kuo A."/>
            <person name="Liang C."/>
            <person name="Lipzen A."/>
            <person name="Lutzoni F."/>
            <person name="Magnuson J."/>
            <person name="Mondo S."/>
            <person name="Nolan M."/>
            <person name="Ohm R."/>
            <person name="Pangilinan J."/>
            <person name="Park H.-J."/>
            <person name="Ramirez L."/>
            <person name="Alfaro M."/>
            <person name="Sun H."/>
            <person name="Tritt A."/>
            <person name="Yoshinaga Y."/>
            <person name="Zwiers L.-H."/>
            <person name="Turgeon B."/>
            <person name="Goodwin S."/>
            <person name="Spatafora J."/>
            <person name="Crous P."/>
            <person name="Grigoriev I."/>
        </authorList>
    </citation>
    <scope>NUCLEOTIDE SEQUENCE</scope>
    <source>
        <strain evidence="9">CBS 207.26</strain>
    </source>
</reference>
<comment type="subcellular location">
    <subcellularLocation>
        <location evidence="1">Membrane</location>
        <topology evidence="1">Multi-pass membrane protein</topology>
    </subcellularLocation>
</comment>
<organism evidence="9 10">
    <name type="scientific">Zopfia rhizophila CBS 207.26</name>
    <dbReference type="NCBI Taxonomy" id="1314779"/>
    <lineage>
        <taxon>Eukaryota</taxon>
        <taxon>Fungi</taxon>
        <taxon>Dikarya</taxon>
        <taxon>Ascomycota</taxon>
        <taxon>Pezizomycotina</taxon>
        <taxon>Dothideomycetes</taxon>
        <taxon>Dothideomycetes incertae sedis</taxon>
        <taxon>Zopfiaceae</taxon>
        <taxon>Zopfia</taxon>
    </lineage>
</organism>
<name>A0A6A6DHV4_9PEZI</name>
<accession>A0A6A6DHV4</accession>
<feature type="compositionally biased region" description="Polar residues" evidence="6">
    <location>
        <begin position="260"/>
        <end position="276"/>
    </location>
</feature>
<protein>
    <recommendedName>
        <fullName evidence="8">Rhodopsin domain-containing protein</fullName>
    </recommendedName>
</protein>
<dbReference type="OrthoDB" id="444631at2759"/>
<dbReference type="Proteomes" id="UP000800200">
    <property type="component" value="Unassembled WGS sequence"/>
</dbReference>
<dbReference type="InterPro" id="IPR052337">
    <property type="entry name" value="SAT4-like"/>
</dbReference>
<proteinExistence type="inferred from homology"/>
<dbReference type="Pfam" id="PF20684">
    <property type="entry name" value="Fung_rhodopsin"/>
    <property type="match status" value="2"/>
</dbReference>
<dbReference type="EMBL" id="ML994670">
    <property type="protein sequence ID" value="KAF2179061.1"/>
    <property type="molecule type" value="Genomic_DNA"/>
</dbReference>
<feature type="transmembrane region" description="Helical" evidence="7">
    <location>
        <begin position="184"/>
        <end position="206"/>
    </location>
</feature>
<keyword evidence="3 7" id="KW-1133">Transmembrane helix</keyword>
<feature type="transmembrane region" description="Helical" evidence="7">
    <location>
        <begin position="25"/>
        <end position="48"/>
    </location>
</feature>
<evidence type="ECO:0000256" key="2">
    <source>
        <dbReference type="ARBA" id="ARBA00022692"/>
    </source>
</evidence>
<dbReference type="GO" id="GO:0016020">
    <property type="term" value="C:membrane"/>
    <property type="evidence" value="ECO:0007669"/>
    <property type="project" value="UniProtKB-SubCell"/>
</dbReference>
<dbReference type="InterPro" id="IPR049326">
    <property type="entry name" value="Rhodopsin_dom_fungi"/>
</dbReference>
<gene>
    <name evidence="9" type="ORF">K469DRAFT_694975</name>
</gene>
<keyword evidence="2 7" id="KW-0812">Transmembrane</keyword>
<evidence type="ECO:0000256" key="1">
    <source>
        <dbReference type="ARBA" id="ARBA00004141"/>
    </source>
</evidence>
<evidence type="ECO:0000256" key="6">
    <source>
        <dbReference type="SAM" id="MobiDB-lite"/>
    </source>
</evidence>
<evidence type="ECO:0000313" key="9">
    <source>
        <dbReference type="EMBL" id="KAF2179061.1"/>
    </source>
</evidence>
<evidence type="ECO:0000313" key="10">
    <source>
        <dbReference type="Proteomes" id="UP000800200"/>
    </source>
</evidence>
<feature type="transmembrane region" description="Helical" evidence="7">
    <location>
        <begin position="99"/>
        <end position="116"/>
    </location>
</feature>
<evidence type="ECO:0000256" key="3">
    <source>
        <dbReference type="ARBA" id="ARBA00022989"/>
    </source>
</evidence>
<feature type="transmembrane region" description="Helical" evidence="7">
    <location>
        <begin position="60"/>
        <end position="79"/>
    </location>
</feature>
<dbReference type="PANTHER" id="PTHR33048:SF129">
    <property type="entry name" value="INTEGRAL MEMBRANE PROTEIN-RELATED"/>
    <property type="match status" value="1"/>
</dbReference>
<keyword evidence="4 7" id="KW-0472">Membrane</keyword>
<evidence type="ECO:0000259" key="8">
    <source>
        <dbReference type="Pfam" id="PF20684"/>
    </source>
</evidence>
<dbReference type="AlphaFoldDB" id="A0A6A6DHV4"/>
<keyword evidence="10" id="KW-1185">Reference proteome</keyword>
<feature type="region of interest" description="Disordered" evidence="6">
    <location>
        <begin position="258"/>
        <end position="280"/>
    </location>
</feature>
<dbReference type="PANTHER" id="PTHR33048">
    <property type="entry name" value="PTH11-LIKE INTEGRAL MEMBRANE PROTEIN (AFU_ORTHOLOGUE AFUA_5G11245)"/>
    <property type="match status" value="1"/>
</dbReference>
<comment type="similarity">
    <text evidence="5">Belongs to the SAT4 family.</text>
</comment>